<feature type="domain" description="Glycosyl transferase family 1" evidence="3">
    <location>
        <begin position="197"/>
        <end position="350"/>
    </location>
</feature>
<evidence type="ECO:0000256" key="1">
    <source>
        <dbReference type="ARBA" id="ARBA00022676"/>
    </source>
</evidence>
<dbReference type="EMBL" id="BAABAS010000015">
    <property type="protein sequence ID" value="GAA4235725.1"/>
    <property type="molecule type" value="Genomic_DNA"/>
</dbReference>
<proteinExistence type="predicted"/>
<protein>
    <submittedName>
        <fullName evidence="5">Glycosyltransferase family 1 protein</fullName>
    </submittedName>
</protein>
<dbReference type="Gene3D" id="3.40.50.2000">
    <property type="entry name" value="Glycogen Phosphorylase B"/>
    <property type="match status" value="2"/>
</dbReference>
<evidence type="ECO:0000313" key="6">
    <source>
        <dbReference type="Proteomes" id="UP001501710"/>
    </source>
</evidence>
<dbReference type="InterPro" id="IPR028098">
    <property type="entry name" value="Glyco_trans_4-like_N"/>
</dbReference>
<keyword evidence="2" id="KW-0808">Transferase</keyword>
<accession>A0ABP8C8T6</accession>
<dbReference type="InterPro" id="IPR001296">
    <property type="entry name" value="Glyco_trans_1"/>
</dbReference>
<dbReference type="Proteomes" id="UP001501710">
    <property type="component" value="Unassembled WGS sequence"/>
</dbReference>
<reference evidence="6" key="1">
    <citation type="journal article" date="2019" name="Int. J. Syst. Evol. Microbiol.">
        <title>The Global Catalogue of Microorganisms (GCM) 10K type strain sequencing project: providing services to taxonomists for standard genome sequencing and annotation.</title>
        <authorList>
            <consortium name="The Broad Institute Genomics Platform"/>
            <consortium name="The Broad Institute Genome Sequencing Center for Infectious Disease"/>
            <person name="Wu L."/>
            <person name="Ma J."/>
        </authorList>
    </citation>
    <scope>NUCLEOTIDE SEQUENCE [LARGE SCALE GENOMIC DNA]</scope>
    <source>
        <strain evidence="6">JCM 17440</strain>
    </source>
</reference>
<dbReference type="PANTHER" id="PTHR46401">
    <property type="entry name" value="GLYCOSYLTRANSFERASE WBBK-RELATED"/>
    <property type="match status" value="1"/>
</dbReference>
<sequence length="377" mass="40189">MAPRILLDATAVPADRGGLGRYVDGLLGALHAQGADLAVACQRADEERYEDLVPGARVVAGPATLAHRATRLAWEQSGLPHVAERVAADVIHLPTYTMPVSAVLPTVVTIHDVTLFAEPEPHDPVRTSYVRSATRTAARRATRLIAPSRATRDELVRVLGADPAHIDVAYHGVDHQIFHRPSEAEIKHLSDRLGLHGHPYVAYLGALEPRKNVPNLIRGWVEACQDRPDAPALVLAGSGGWDDEVDAALATVPLDLRVLRPGYLSWSSLPGYFGGALVVAHPSRGEGFGLPVLEAMSCGAPVLTTRRGSLPEVGGDAVAYTEPAPSDIAAALSTLIDDPSLRTDLADAAHTRSQRFSWSASAKAHLASYERAVEASR</sequence>
<keyword evidence="1" id="KW-0328">Glycosyltransferase</keyword>
<evidence type="ECO:0000259" key="4">
    <source>
        <dbReference type="Pfam" id="PF13439"/>
    </source>
</evidence>
<dbReference type="PANTHER" id="PTHR46401:SF2">
    <property type="entry name" value="GLYCOSYLTRANSFERASE WBBK-RELATED"/>
    <property type="match status" value="1"/>
</dbReference>
<comment type="caution">
    <text evidence="5">The sequence shown here is derived from an EMBL/GenBank/DDBJ whole genome shotgun (WGS) entry which is preliminary data.</text>
</comment>
<name>A0ABP8C8T6_9ACTN</name>
<organism evidence="5 6">
    <name type="scientific">Actinomadura meridiana</name>
    <dbReference type="NCBI Taxonomy" id="559626"/>
    <lineage>
        <taxon>Bacteria</taxon>
        <taxon>Bacillati</taxon>
        <taxon>Actinomycetota</taxon>
        <taxon>Actinomycetes</taxon>
        <taxon>Streptosporangiales</taxon>
        <taxon>Thermomonosporaceae</taxon>
        <taxon>Actinomadura</taxon>
    </lineage>
</organism>
<dbReference type="SUPFAM" id="SSF53756">
    <property type="entry name" value="UDP-Glycosyltransferase/glycogen phosphorylase"/>
    <property type="match status" value="1"/>
</dbReference>
<dbReference type="Pfam" id="PF00534">
    <property type="entry name" value="Glycos_transf_1"/>
    <property type="match status" value="1"/>
</dbReference>
<dbReference type="RefSeq" id="WP_344899459.1">
    <property type="nucleotide sequence ID" value="NZ_BAABAS010000015.1"/>
</dbReference>
<evidence type="ECO:0000259" key="3">
    <source>
        <dbReference type="Pfam" id="PF00534"/>
    </source>
</evidence>
<evidence type="ECO:0000256" key="2">
    <source>
        <dbReference type="ARBA" id="ARBA00022679"/>
    </source>
</evidence>
<dbReference type="Pfam" id="PF13439">
    <property type="entry name" value="Glyco_transf_4"/>
    <property type="match status" value="1"/>
</dbReference>
<gene>
    <name evidence="5" type="ORF">GCM10022254_43580</name>
</gene>
<keyword evidence="6" id="KW-1185">Reference proteome</keyword>
<dbReference type="CDD" id="cd03809">
    <property type="entry name" value="GT4_MtfB-like"/>
    <property type="match status" value="1"/>
</dbReference>
<feature type="domain" description="Glycosyltransferase subfamily 4-like N-terminal" evidence="4">
    <location>
        <begin position="17"/>
        <end position="176"/>
    </location>
</feature>
<evidence type="ECO:0000313" key="5">
    <source>
        <dbReference type="EMBL" id="GAA4235725.1"/>
    </source>
</evidence>